<evidence type="ECO:0000256" key="6">
    <source>
        <dbReference type="PROSITE-ProRule" id="PRU10007"/>
    </source>
</evidence>
<dbReference type="Pfam" id="PF00171">
    <property type="entry name" value="Aldedh"/>
    <property type="match status" value="1"/>
</dbReference>
<dbReference type="GO" id="GO:0004029">
    <property type="term" value="F:aldehyde dehydrogenase (NAD+) activity"/>
    <property type="evidence" value="ECO:0007669"/>
    <property type="project" value="TreeGrafter"/>
</dbReference>
<dbReference type="SUPFAM" id="SSF53720">
    <property type="entry name" value="ALDH-like"/>
    <property type="match status" value="1"/>
</dbReference>
<evidence type="ECO:0000256" key="1">
    <source>
        <dbReference type="ARBA" id="ARBA00009986"/>
    </source>
</evidence>
<feature type="active site" evidence="5 6">
    <location>
        <position position="206"/>
    </location>
</feature>
<dbReference type="AlphaFoldDB" id="A0A0A7EJZ8"/>
<dbReference type="GO" id="GO:0006081">
    <property type="term" value="P:aldehyde metabolic process"/>
    <property type="evidence" value="ECO:0007669"/>
    <property type="project" value="InterPro"/>
</dbReference>
<dbReference type="InterPro" id="IPR015590">
    <property type="entry name" value="Aldehyde_DH_dom"/>
</dbReference>
<name>A0A0A7EJZ8_9GAMM</name>
<evidence type="ECO:0000256" key="3">
    <source>
        <dbReference type="ARBA" id="ARBA00023027"/>
    </source>
</evidence>
<keyword evidence="2 4" id="KW-0560">Oxidoreductase</keyword>
<dbReference type="STRING" id="1348114.OM33_04265"/>
<sequence length="460" mass="50539">MKAAFTQLKLAYNANKQPSYADRRQVILALKSALLANREQLLSALNTDYGKRPNFDSLMADILPSVQHVNYTLEHLKSWLKPEKRSAGLLLSPSSIYVHKQAKGVVGVVVPWNFPVFLSIGPIVTALAAGNKVMVKLSEYTPHTNSIIRKIFNSLQDSVVVIEGGPEVAAEFTQLPFDHVFFTGSTSVGKLVAKSCAERLVPTTLELGGKSPVVITANANLEQAADAIILGKSVNAGQICVAPDYILVEQSQYQAFCQAYLTRFAALYDHQKFSEEYGAIINEAQFARLHSMLEDAKAKGANIISPPGYQIDAQNRVMPPQLITGVDDTMDVCKSEIFGPILPVLPYNELTDAIDYINSKERPLALYIMSQDICEVRTILQHTHSGGVCINDTLMHVGADDAPFGGIGESGLGNYHGREGFDTFCHKRTVLKTPVWLPRVKLILRSKKLALTLLTKLFVR</sequence>
<keyword evidence="3" id="KW-0520">NAD</keyword>
<feature type="active site" evidence="5">
    <location>
        <position position="240"/>
    </location>
</feature>
<evidence type="ECO:0000259" key="8">
    <source>
        <dbReference type="Pfam" id="PF00171"/>
    </source>
</evidence>
<proteinExistence type="inferred from homology"/>
<keyword evidence="10" id="KW-1185">Reference proteome</keyword>
<dbReference type="InterPro" id="IPR016162">
    <property type="entry name" value="Ald_DH_N"/>
</dbReference>
<dbReference type="InterPro" id="IPR029510">
    <property type="entry name" value="Ald_DH_CS_GLU"/>
</dbReference>
<dbReference type="EMBL" id="CP009888">
    <property type="protein sequence ID" value="AIY66282.1"/>
    <property type="molecule type" value="Genomic_DNA"/>
</dbReference>
<comment type="similarity">
    <text evidence="1 4 7">Belongs to the aldehyde dehydrogenase family.</text>
</comment>
<dbReference type="HOGENOM" id="CLU_005391_3_6_6"/>
<dbReference type="PANTHER" id="PTHR43570">
    <property type="entry name" value="ALDEHYDE DEHYDROGENASE"/>
    <property type="match status" value="1"/>
</dbReference>
<protein>
    <recommendedName>
        <fullName evidence="4">Aldehyde dehydrogenase</fullName>
    </recommendedName>
</protein>
<dbReference type="InterPro" id="IPR016163">
    <property type="entry name" value="Ald_DH_C"/>
</dbReference>
<evidence type="ECO:0000256" key="7">
    <source>
        <dbReference type="RuleBase" id="RU003345"/>
    </source>
</evidence>
<evidence type="ECO:0000256" key="2">
    <source>
        <dbReference type="ARBA" id="ARBA00023002"/>
    </source>
</evidence>
<dbReference type="eggNOG" id="COG1012">
    <property type="taxonomic scope" value="Bacteria"/>
</dbReference>
<gene>
    <name evidence="9" type="ORF">OM33_04265</name>
</gene>
<dbReference type="KEGG" id="pseo:OM33_04265"/>
<accession>A0A0A7EJZ8</accession>
<dbReference type="PANTHER" id="PTHR43570:SF20">
    <property type="entry name" value="ALDEHYDE DEHYDROGENASE ALDX-RELATED"/>
    <property type="match status" value="1"/>
</dbReference>
<evidence type="ECO:0000313" key="10">
    <source>
        <dbReference type="Proteomes" id="UP000030341"/>
    </source>
</evidence>
<dbReference type="Gene3D" id="3.40.309.10">
    <property type="entry name" value="Aldehyde Dehydrogenase, Chain A, domain 2"/>
    <property type="match status" value="1"/>
</dbReference>
<reference evidence="9 10" key="1">
    <citation type="submission" date="2014-11" db="EMBL/GenBank/DDBJ databases">
        <title>Complete Genome Sequence of Pseudoalteromonas sp. Strain OCN003 Isolated from Kaneohe Bay, Oahu, Hawaii.</title>
        <authorList>
            <person name="Beurmann S."/>
            <person name="Videau P."/>
            <person name="Ushijima B."/>
            <person name="Smith A.M."/>
            <person name="Aeby G.S."/>
            <person name="Callahan S.M."/>
            <person name="Belcaid M."/>
        </authorList>
    </citation>
    <scope>NUCLEOTIDE SEQUENCE [LARGE SCALE GENOMIC DNA]</scope>
    <source>
        <strain evidence="9 10">OCN003</strain>
    </source>
</reference>
<dbReference type="GO" id="GO:0005737">
    <property type="term" value="C:cytoplasm"/>
    <property type="evidence" value="ECO:0007669"/>
    <property type="project" value="TreeGrafter"/>
</dbReference>
<evidence type="ECO:0000313" key="9">
    <source>
        <dbReference type="EMBL" id="AIY66282.1"/>
    </source>
</evidence>
<dbReference type="InterPro" id="IPR016161">
    <property type="entry name" value="Ald_DH/histidinol_DH"/>
</dbReference>
<evidence type="ECO:0000256" key="5">
    <source>
        <dbReference type="PIRSR" id="PIRSR036492-1"/>
    </source>
</evidence>
<dbReference type="Proteomes" id="UP000030341">
    <property type="component" value="Chromosome 1"/>
</dbReference>
<evidence type="ECO:0000256" key="4">
    <source>
        <dbReference type="PIRNR" id="PIRNR036492"/>
    </source>
</evidence>
<dbReference type="CDD" id="cd07133">
    <property type="entry name" value="ALDH_CALDH_CalB"/>
    <property type="match status" value="1"/>
</dbReference>
<dbReference type="PROSITE" id="PS00687">
    <property type="entry name" value="ALDEHYDE_DEHYDR_GLU"/>
    <property type="match status" value="1"/>
</dbReference>
<feature type="domain" description="Aldehyde dehydrogenase" evidence="8">
    <location>
        <begin position="3"/>
        <end position="430"/>
    </location>
</feature>
<organism evidence="9 10">
    <name type="scientific">Pseudoalteromonas piratica</name>
    <dbReference type="NCBI Taxonomy" id="1348114"/>
    <lineage>
        <taxon>Bacteria</taxon>
        <taxon>Pseudomonadati</taxon>
        <taxon>Pseudomonadota</taxon>
        <taxon>Gammaproteobacteria</taxon>
        <taxon>Alteromonadales</taxon>
        <taxon>Pseudoalteromonadaceae</taxon>
        <taxon>Pseudoalteromonas</taxon>
    </lineage>
</organism>
<dbReference type="PIRSF" id="PIRSF036492">
    <property type="entry name" value="ALDH"/>
    <property type="match status" value="1"/>
</dbReference>
<dbReference type="InterPro" id="IPR012394">
    <property type="entry name" value="Aldehyde_DH_NAD(P)"/>
</dbReference>
<dbReference type="Gene3D" id="3.40.605.10">
    <property type="entry name" value="Aldehyde Dehydrogenase, Chain A, domain 1"/>
    <property type="match status" value="1"/>
</dbReference>